<organism evidence="4 5">
    <name type="scientific">Durusdinium trenchii</name>
    <dbReference type="NCBI Taxonomy" id="1381693"/>
    <lineage>
        <taxon>Eukaryota</taxon>
        <taxon>Sar</taxon>
        <taxon>Alveolata</taxon>
        <taxon>Dinophyceae</taxon>
        <taxon>Suessiales</taxon>
        <taxon>Symbiodiniaceae</taxon>
        <taxon>Durusdinium</taxon>
    </lineage>
</organism>
<evidence type="ECO:0000256" key="1">
    <source>
        <dbReference type="SAM" id="Coils"/>
    </source>
</evidence>
<feature type="coiled-coil region" evidence="1">
    <location>
        <begin position="26"/>
        <end position="53"/>
    </location>
</feature>
<evidence type="ECO:0000313" key="4">
    <source>
        <dbReference type="EMBL" id="CAK9058520.1"/>
    </source>
</evidence>
<evidence type="ECO:0000256" key="2">
    <source>
        <dbReference type="SAM" id="MobiDB-lite"/>
    </source>
</evidence>
<sequence>MSRAAGEGEEPPGVSAVAPVDQEERLELLEKSQEELQRLVRGLQQELRELRQERSANLPNAVPDTQESLPEEAFPLANAHILEVPVSNADMQSPKTTVTSQRGKTVNYDQVDSKASEDYFFQSSTWDLALFVGTDVVGTFGSLHTMVLVLSTFMIQLVFVGVVALNFSQPRVDHFSIQDAKRWRLATGHMETFWDPLTKASLASRVCNNDQALHVANGQASLFQTVNTYLGEAGAPFLFRGPVLGMVALTLWFLMVSDDVTTTLDLGRVLMTIPTGPTCLVLDTDDEDDPKYVLSHLSFSRKLWGTLITVVRLAVACVLLCFGSLYVVQTIYLPDLVLNCIALEIVLNVDDLLFTALASTPSRFLMNTLQPIKLPNMPRRKGLDVKAFCMLLAVPVALLLVNQLVMRPMLYDIQAVHTELCGGFQDFVWLEDARRMAVMAETKPYRMEGDDISKAVADNPLAVAVDDVTDNYRSGSTKGIWKTNHRTLYLWGEQNFATALDSFKPTCEDTDSTRPEWYYMKEVAGDQFDSCETVKPFCSSVTLESTWAPDQGRGILARMLCPMTCLCWSEISPRLIQTGCPSSCTQTLADGFGFTVQHRNEEFENAPCKDLTVPQLRATPAFTAWIAQLRSYANATSDDKMATIANLMWEDGCNIDGNYTTFACYYSNPGLASGARPFGGFSFFCSETCCDSNNPGPDTDTSFQQMTCPFECFAKPSGGSSGPQPSDGAPPDGSSNEPSGGENGTQSGSGTGGSGGTDSGGSGSSGGTDSGGSNGTDSGGSGGSGGTDSGGSGGSNGTDSGGSGGTDSGGSGGSGGTDSGGSGGSGPPP</sequence>
<dbReference type="EMBL" id="CAXAMN010021361">
    <property type="protein sequence ID" value="CAK9058520.1"/>
    <property type="molecule type" value="Genomic_DNA"/>
</dbReference>
<feature type="transmembrane region" description="Helical" evidence="3">
    <location>
        <begin position="237"/>
        <end position="255"/>
    </location>
</feature>
<dbReference type="InterPro" id="IPR052258">
    <property type="entry name" value="Diverse_Func_Domain-Protein"/>
</dbReference>
<feature type="transmembrane region" description="Helical" evidence="3">
    <location>
        <begin position="146"/>
        <end position="167"/>
    </location>
</feature>
<feature type="region of interest" description="Disordered" evidence="2">
    <location>
        <begin position="1"/>
        <end position="21"/>
    </location>
</feature>
<evidence type="ECO:0000256" key="3">
    <source>
        <dbReference type="SAM" id="Phobius"/>
    </source>
</evidence>
<reference evidence="4 5" key="1">
    <citation type="submission" date="2024-02" db="EMBL/GenBank/DDBJ databases">
        <authorList>
            <person name="Chen Y."/>
            <person name="Shah S."/>
            <person name="Dougan E. K."/>
            <person name="Thang M."/>
            <person name="Chan C."/>
        </authorList>
    </citation>
    <scope>NUCLEOTIDE SEQUENCE [LARGE SCALE GENOMIC DNA]</scope>
</reference>
<comment type="caution">
    <text evidence="4">The sequence shown here is derived from an EMBL/GenBank/DDBJ whole genome shotgun (WGS) entry which is preliminary data.</text>
</comment>
<dbReference type="PANTHER" id="PTHR37612:SF20">
    <property type="entry name" value="PER-HEXAMER REPEAT PROTEIN 5-RELATED"/>
    <property type="match status" value="1"/>
</dbReference>
<feature type="transmembrane region" description="Helical" evidence="3">
    <location>
        <begin position="303"/>
        <end position="328"/>
    </location>
</feature>
<proteinExistence type="predicted"/>
<protein>
    <submittedName>
        <fullName evidence="4">Uncharacterized protein</fullName>
    </submittedName>
</protein>
<feature type="region of interest" description="Disordered" evidence="2">
    <location>
        <begin position="716"/>
        <end position="829"/>
    </location>
</feature>
<keyword evidence="3" id="KW-0812">Transmembrane</keyword>
<feature type="compositionally biased region" description="Low complexity" evidence="2">
    <location>
        <begin position="716"/>
        <end position="740"/>
    </location>
</feature>
<name>A0ABP0N8D6_9DINO</name>
<accession>A0ABP0N8D6</accession>
<keyword evidence="1" id="KW-0175">Coiled coil</keyword>
<evidence type="ECO:0000313" key="5">
    <source>
        <dbReference type="Proteomes" id="UP001642484"/>
    </source>
</evidence>
<keyword evidence="3" id="KW-1133">Transmembrane helix</keyword>
<keyword evidence="5" id="KW-1185">Reference proteome</keyword>
<feature type="compositionally biased region" description="Gly residues" evidence="2">
    <location>
        <begin position="741"/>
        <end position="829"/>
    </location>
</feature>
<gene>
    <name evidence="4" type="ORF">CCMP2556_LOCUS28854</name>
</gene>
<dbReference type="PANTHER" id="PTHR37612">
    <property type="entry name" value="FIBROIN HEAVY CHAIN FIB-H LIKE PROTEIN"/>
    <property type="match status" value="1"/>
</dbReference>
<feature type="transmembrane region" description="Helical" evidence="3">
    <location>
        <begin position="387"/>
        <end position="406"/>
    </location>
</feature>
<keyword evidence="3" id="KW-0472">Membrane</keyword>
<dbReference type="Proteomes" id="UP001642484">
    <property type="component" value="Unassembled WGS sequence"/>
</dbReference>